<keyword evidence="3" id="KW-1185">Reference proteome</keyword>
<organism evidence="2 3">
    <name type="scientific">Paenibacillus provencensis</name>
    <dbReference type="NCBI Taxonomy" id="441151"/>
    <lineage>
        <taxon>Bacteria</taxon>
        <taxon>Bacillati</taxon>
        <taxon>Bacillota</taxon>
        <taxon>Bacilli</taxon>
        <taxon>Bacillales</taxon>
        <taxon>Paenibacillaceae</taxon>
        <taxon>Paenibacillus</taxon>
    </lineage>
</organism>
<reference evidence="3" key="1">
    <citation type="journal article" date="2019" name="Int. J. Syst. Evol. Microbiol.">
        <title>The Global Catalogue of Microorganisms (GCM) 10K type strain sequencing project: providing services to taxonomists for standard genome sequencing and annotation.</title>
        <authorList>
            <consortium name="The Broad Institute Genomics Platform"/>
            <consortium name="The Broad Institute Genome Sequencing Center for Infectious Disease"/>
            <person name="Wu L."/>
            <person name="Ma J."/>
        </authorList>
    </citation>
    <scope>NUCLEOTIDE SEQUENCE [LARGE SCALE GENOMIC DNA]</scope>
    <source>
        <strain evidence="3">CCUG 53519</strain>
    </source>
</reference>
<protein>
    <submittedName>
        <fullName evidence="2">Uncharacterized protein</fullName>
    </submittedName>
</protein>
<feature type="transmembrane region" description="Helical" evidence="1">
    <location>
        <begin position="36"/>
        <end position="57"/>
    </location>
</feature>
<proteinExistence type="predicted"/>
<keyword evidence="1" id="KW-1133">Transmembrane helix</keyword>
<evidence type="ECO:0000313" key="3">
    <source>
        <dbReference type="Proteomes" id="UP001597169"/>
    </source>
</evidence>
<comment type="caution">
    <text evidence="2">The sequence shown here is derived from an EMBL/GenBank/DDBJ whole genome shotgun (WGS) entry which is preliminary data.</text>
</comment>
<name>A0ABW3PXC3_9BACL</name>
<evidence type="ECO:0000256" key="1">
    <source>
        <dbReference type="SAM" id="Phobius"/>
    </source>
</evidence>
<dbReference type="Proteomes" id="UP001597169">
    <property type="component" value="Unassembled WGS sequence"/>
</dbReference>
<sequence>MDFNVYDFKHLLISETLPIVLQFFAEKTDMEYVDQVLYILICILFIVGASLKTYSLWLDIKSKQKNK</sequence>
<keyword evidence="1" id="KW-0472">Membrane</keyword>
<keyword evidence="1" id="KW-0812">Transmembrane</keyword>
<accession>A0ABW3PXC3</accession>
<dbReference type="EMBL" id="JBHTKX010000004">
    <property type="protein sequence ID" value="MFD1130615.1"/>
    <property type="molecule type" value="Genomic_DNA"/>
</dbReference>
<evidence type="ECO:0000313" key="2">
    <source>
        <dbReference type="EMBL" id="MFD1130615.1"/>
    </source>
</evidence>
<gene>
    <name evidence="2" type="ORF">ACFQ3J_20950</name>
</gene>
<dbReference type="RefSeq" id="WP_379293880.1">
    <property type="nucleotide sequence ID" value="NZ_JBHTKX010000004.1"/>
</dbReference>